<dbReference type="Proteomes" id="UP000223968">
    <property type="component" value="Unassembled WGS sequence"/>
</dbReference>
<keyword evidence="3" id="KW-0539">Nucleus</keyword>
<dbReference type="GO" id="GO:0003700">
    <property type="term" value="F:DNA-binding transcription factor activity"/>
    <property type="evidence" value="ECO:0007669"/>
    <property type="project" value="TreeGrafter"/>
</dbReference>
<feature type="region of interest" description="Disordered" evidence="4">
    <location>
        <begin position="172"/>
        <end position="221"/>
    </location>
</feature>
<dbReference type="STRING" id="1447875.A0A2B7WN06"/>
<organism evidence="7 8">
    <name type="scientific">Helicocarpus griseus UAMH5409</name>
    <dbReference type="NCBI Taxonomy" id="1447875"/>
    <lineage>
        <taxon>Eukaryota</taxon>
        <taxon>Fungi</taxon>
        <taxon>Dikarya</taxon>
        <taxon>Ascomycota</taxon>
        <taxon>Pezizomycotina</taxon>
        <taxon>Eurotiomycetes</taxon>
        <taxon>Eurotiomycetidae</taxon>
        <taxon>Onygenales</taxon>
        <taxon>Ajellomycetaceae</taxon>
        <taxon>Helicocarpus</taxon>
    </lineage>
</organism>
<gene>
    <name evidence="7" type="ORF">AJ79_09053</name>
</gene>
<evidence type="ECO:0000259" key="6">
    <source>
        <dbReference type="PROSITE" id="PS51294"/>
    </source>
</evidence>
<dbReference type="PANTHER" id="PTHR46380:SF2">
    <property type="entry name" value="CYCLIN-D-BINDING MYB-LIKE TRANSCRIPTION FACTOR 1"/>
    <property type="match status" value="1"/>
</dbReference>
<dbReference type="CDD" id="cd00167">
    <property type="entry name" value="SANT"/>
    <property type="match status" value="1"/>
</dbReference>
<comment type="caution">
    <text evidence="7">The sequence shown here is derived from an EMBL/GenBank/DDBJ whole genome shotgun (WGS) entry which is preliminary data.</text>
</comment>
<feature type="region of interest" description="Disordered" evidence="4">
    <location>
        <begin position="140"/>
        <end position="159"/>
    </location>
</feature>
<keyword evidence="8" id="KW-1185">Reference proteome</keyword>
<dbReference type="SMART" id="SM00717">
    <property type="entry name" value="SANT"/>
    <property type="match status" value="2"/>
</dbReference>
<dbReference type="SUPFAM" id="SSF46689">
    <property type="entry name" value="Homeodomain-like"/>
    <property type="match status" value="1"/>
</dbReference>
<dbReference type="InterPro" id="IPR017930">
    <property type="entry name" value="Myb_dom"/>
</dbReference>
<dbReference type="InterPro" id="IPR009057">
    <property type="entry name" value="Homeodomain-like_sf"/>
</dbReference>
<evidence type="ECO:0000256" key="4">
    <source>
        <dbReference type="SAM" id="MobiDB-lite"/>
    </source>
</evidence>
<evidence type="ECO:0000313" key="8">
    <source>
        <dbReference type="Proteomes" id="UP000223968"/>
    </source>
</evidence>
<dbReference type="OrthoDB" id="39591at2759"/>
<dbReference type="InterPro" id="IPR051651">
    <property type="entry name" value="DMTF1_DNA-bind_reg"/>
</dbReference>
<dbReference type="AlphaFoldDB" id="A0A2B7WN06"/>
<evidence type="ECO:0000256" key="1">
    <source>
        <dbReference type="ARBA" id="ARBA00004123"/>
    </source>
</evidence>
<comment type="subcellular location">
    <subcellularLocation>
        <location evidence="1">Nucleus</location>
    </subcellularLocation>
</comment>
<reference evidence="7 8" key="1">
    <citation type="submission" date="2017-10" db="EMBL/GenBank/DDBJ databases">
        <title>Comparative genomics in systemic dimorphic fungi from Ajellomycetaceae.</title>
        <authorList>
            <person name="Munoz J.F."/>
            <person name="Mcewen J.G."/>
            <person name="Clay O.K."/>
            <person name="Cuomo C.A."/>
        </authorList>
    </citation>
    <scope>NUCLEOTIDE SEQUENCE [LARGE SCALE GENOMIC DNA]</scope>
    <source>
        <strain evidence="7 8">UAMH5409</strain>
    </source>
</reference>
<dbReference type="PANTHER" id="PTHR46380">
    <property type="entry name" value="CYCLIN-D-BINDING MYB-LIKE TRANSCRIPTION FACTOR 1"/>
    <property type="match status" value="1"/>
</dbReference>
<accession>A0A2B7WN06</accession>
<feature type="compositionally biased region" description="Polar residues" evidence="4">
    <location>
        <begin position="180"/>
        <end position="190"/>
    </location>
</feature>
<dbReference type="PROSITE" id="PS50090">
    <property type="entry name" value="MYB_LIKE"/>
    <property type="match status" value="1"/>
</dbReference>
<feature type="compositionally biased region" description="Polar residues" evidence="4">
    <location>
        <begin position="75"/>
        <end position="84"/>
    </location>
</feature>
<evidence type="ECO:0000313" key="7">
    <source>
        <dbReference type="EMBL" id="PGG97881.1"/>
    </source>
</evidence>
<evidence type="ECO:0000259" key="5">
    <source>
        <dbReference type="PROSITE" id="PS50090"/>
    </source>
</evidence>
<protein>
    <submittedName>
        <fullName evidence="7">Uncharacterized protein</fullName>
    </submittedName>
</protein>
<dbReference type="PROSITE" id="PS51294">
    <property type="entry name" value="HTH_MYB"/>
    <property type="match status" value="1"/>
</dbReference>
<evidence type="ECO:0000256" key="2">
    <source>
        <dbReference type="ARBA" id="ARBA00023125"/>
    </source>
</evidence>
<name>A0A2B7WN06_9EURO</name>
<sequence>MSQKRKFAEVEDADSATAPNAPLSHPDFFYFYPDQAQQEQEQQHHHANPNAATQASPDAGPGSLFARPQQPHPSLLTQTATPDYQNPFRGSLPGHLTGLEDPDQMGGYTQCPPIDPALLQPRAGELQGEQQWESLFVQDEEEGDSGVFHRDRSAPGDDLLSLFEGQFPVEDTAEGHSLPEPSQQQQTGRNQRAANSSSRAKKPRKPKDKPAQTGRHSTAEQAAVEEFKRQLCHAHGLSGEDFGRMVQHCETIPGDFPCPESIMTRTEFWDNLYALMPGRKHKDVQRYMRSHYVAGSEKPRQWTRAQDDELAALYAEHGNDFAKIARILGRARDDVNTRFRKHVQHRDTQLRGPWTDEECARLESAVQQWRDEQLLPDDTADPSLGDDIYQIDPHDILWTRVSALMGHTRTREQCSSKWKVLRKKRDGSH</sequence>
<dbReference type="Pfam" id="PF13921">
    <property type="entry name" value="Myb_DNA-bind_6"/>
    <property type="match status" value="1"/>
</dbReference>
<dbReference type="GO" id="GO:0000976">
    <property type="term" value="F:transcription cis-regulatory region binding"/>
    <property type="evidence" value="ECO:0007669"/>
    <property type="project" value="TreeGrafter"/>
</dbReference>
<dbReference type="Gene3D" id="1.10.10.60">
    <property type="entry name" value="Homeodomain-like"/>
    <property type="match status" value="2"/>
</dbReference>
<feature type="region of interest" description="Disordered" evidence="4">
    <location>
        <begin position="1"/>
        <end position="118"/>
    </location>
</feature>
<dbReference type="GO" id="GO:0005634">
    <property type="term" value="C:nucleus"/>
    <property type="evidence" value="ECO:0007669"/>
    <property type="project" value="UniProtKB-SubCell"/>
</dbReference>
<dbReference type="InterPro" id="IPR001005">
    <property type="entry name" value="SANT/Myb"/>
</dbReference>
<dbReference type="EMBL" id="PDNB01000237">
    <property type="protein sequence ID" value="PGG97881.1"/>
    <property type="molecule type" value="Genomic_DNA"/>
</dbReference>
<feature type="domain" description="Myb-like" evidence="5">
    <location>
        <begin position="346"/>
        <end position="422"/>
    </location>
</feature>
<proteinExistence type="predicted"/>
<keyword evidence="2" id="KW-0238">DNA-binding</keyword>
<feature type="domain" description="HTH myb-type" evidence="6">
    <location>
        <begin position="398"/>
        <end position="426"/>
    </location>
</feature>
<evidence type="ECO:0000256" key="3">
    <source>
        <dbReference type="ARBA" id="ARBA00023242"/>
    </source>
</evidence>